<organism evidence="2 3">
    <name type="scientific">Paratrimastix pyriformis</name>
    <dbReference type="NCBI Taxonomy" id="342808"/>
    <lineage>
        <taxon>Eukaryota</taxon>
        <taxon>Metamonada</taxon>
        <taxon>Preaxostyla</taxon>
        <taxon>Paratrimastigidae</taxon>
        <taxon>Paratrimastix</taxon>
    </lineage>
</organism>
<name>A0ABQ8UTT0_9EUKA</name>
<keyword evidence="3" id="KW-1185">Reference proteome</keyword>
<sequence>MHLSLICVSPILDPRCYFSAVSPPYITPPHHPTGLRHPDTRSPPSMIHGPQMTSQACSLVVLDLIP</sequence>
<feature type="region of interest" description="Disordered" evidence="1">
    <location>
        <begin position="29"/>
        <end position="51"/>
    </location>
</feature>
<protein>
    <submittedName>
        <fullName evidence="2">Uncharacterized protein</fullName>
    </submittedName>
</protein>
<gene>
    <name evidence="2" type="ORF">PAPYR_1885</name>
</gene>
<evidence type="ECO:0000256" key="1">
    <source>
        <dbReference type="SAM" id="MobiDB-lite"/>
    </source>
</evidence>
<proteinExistence type="predicted"/>
<dbReference type="Proteomes" id="UP001141327">
    <property type="component" value="Unassembled WGS sequence"/>
</dbReference>
<evidence type="ECO:0000313" key="2">
    <source>
        <dbReference type="EMBL" id="KAJ4461748.1"/>
    </source>
</evidence>
<accession>A0ABQ8UTT0</accession>
<evidence type="ECO:0000313" key="3">
    <source>
        <dbReference type="Proteomes" id="UP001141327"/>
    </source>
</evidence>
<comment type="caution">
    <text evidence="2">The sequence shown here is derived from an EMBL/GenBank/DDBJ whole genome shotgun (WGS) entry which is preliminary data.</text>
</comment>
<dbReference type="EMBL" id="JAPMOS010000006">
    <property type="protein sequence ID" value="KAJ4461748.1"/>
    <property type="molecule type" value="Genomic_DNA"/>
</dbReference>
<reference evidence="2" key="1">
    <citation type="journal article" date="2022" name="bioRxiv">
        <title>Genomics of Preaxostyla Flagellates Illuminates Evolutionary Transitions and the Path Towards Mitochondrial Loss.</title>
        <authorList>
            <person name="Novak L.V.F."/>
            <person name="Treitli S.C."/>
            <person name="Pyrih J."/>
            <person name="Halakuc P."/>
            <person name="Pipaliya S.V."/>
            <person name="Vacek V."/>
            <person name="Brzon O."/>
            <person name="Soukal P."/>
            <person name="Eme L."/>
            <person name="Dacks J.B."/>
            <person name="Karnkowska A."/>
            <person name="Elias M."/>
            <person name="Hampl V."/>
        </authorList>
    </citation>
    <scope>NUCLEOTIDE SEQUENCE</scope>
    <source>
        <strain evidence="2">RCP-MX</strain>
    </source>
</reference>